<evidence type="ECO:0000256" key="1">
    <source>
        <dbReference type="SAM" id="SignalP"/>
    </source>
</evidence>
<dbReference type="EMBL" id="JARBJD010000050">
    <property type="protein sequence ID" value="KAK2956995.1"/>
    <property type="molecule type" value="Genomic_DNA"/>
</dbReference>
<proteinExistence type="predicted"/>
<name>A0ABQ9XZV4_9EUKA</name>
<dbReference type="Proteomes" id="UP001281761">
    <property type="component" value="Unassembled WGS sequence"/>
</dbReference>
<keyword evidence="3" id="KW-1185">Reference proteome</keyword>
<accession>A0ABQ9XZV4</accession>
<keyword evidence="1" id="KW-0732">Signal</keyword>
<reference evidence="2 3" key="1">
    <citation type="journal article" date="2022" name="bioRxiv">
        <title>Genomics of Preaxostyla Flagellates Illuminates Evolutionary Transitions and the Path Towards Mitochondrial Loss.</title>
        <authorList>
            <person name="Novak L.V.F."/>
            <person name="Treitli S.C."/>
            <person name="Pyrih J."/>
            <person name="Halakuc P."/>
            <person name="Pipaliya S.V."/>
            <person name="Vacek V."/>
            <person name="Brzon O."/>
            <person name="Soukal P."/>
            <person name="Eme L."/>
            <person name="Dacks J.B."/>
            <person name="Karnkowska A."/>
            <person name="Elias M."/>
            <person name="Hampl V."/>
        </authorList>
    </citation>
    <scope>NUCLEOTIDE SEQUENCE [LARGE SCALE GENOMIC DNA]</scope>
    <source>
        <strain evidence="2">NAU3</strain>
        <tissue evidence="2">Gut</tissue>
    </source>
</reference>
<feature type="signal peptide" evidence="1">
    <location>
        <begin position="1"/>
        <end position="18"/>
    </location>
</feature>
<sequence length="85" mass="9820">MVATLSFSFAATFTLSHCSNCSEMEAVDADDWLEIVFCCCRRCDAISESIHIVDRRRHFGKAKDSKWMFMHNNHSLLALSPEERY</sequence>
<evidence type="ECO:0000313" key="2">
    <source>
        <dbReference type="EMBL" id="KAK2956995.1"/>
    </source>
</evidence>
<organism evidence="2 3">
    <name type="scientific">Blattamonas nauphoetae</name>
    <dbReference type="NCBI Taxonomy" id="2049346"/>
    <lineage>
        <taxon>Eukaryota</taxon>
        <taxon>Metamonada</taxon>
        <taxon>Preaxostyla</taxon>
        <taxon>Oxymonadida</taxon>
        <taxon>Blattamonas</taxon>
    </lineage>
</organism>
<protein>
    <recommendedName>
        <fullName evidence="4">Secreted protein</fullName>
    </recommendedName>
</protein>
<feature type="chain" id="PRO_5046227780" description="Secreted protein" evidence="1">
    <location>
        <begin position="19"/>
        <end position="85"/>
    </location>
</feature>
<gene>
    <name evidence="2" type="ORF">BLNAU_8070</name>
</gene>
<evidence type="ECO:0000313" key="3">
    <source>
        <dbReference type="Proteomes" id="UP001281761"/>
    </source>
</evidence>
<comment type="caution">
    <text evidence="2">The sequence shown here is derived from an EMBL/GenBank/DDBJ whole genome shotgun (WGS) entry which is preliminary data.</text>
</comment>
<evidence type="ECO:0008006" key="4">
    <source>
        <dbReference type="Google" id="ProtNLM"/>
    </source>
</evidence>